<keyword evidence="1" id="KW-0732">Signal</keyword>
<organism evidence="2 3">
    <name type="scientific">Aliiglaciecola lipolytica E3</name>
    <dbReference type="NCBI Taxonomy" id="1127673"/>
    <lineage>
        <taxon>Bacteria</taxon>
        <taxon>Pseudomonadati</taxon>
        <taxon>Pseudomonadota</taxon>
        <taxon>Gammaproteobacteria</taxon>
        <taxon>Alteromonadales</taxon>
        <taxon>Alteromonadaceae</taxon>
        <taxon>Aliiglaciecola</taxon>
    </lineage>
</organism>
<feature type="chain" id="PRO_5003896844" description="DUF2066 domain-containing protein" evidence="1">
    <location>
        <begin position="21"/>
        <end position="368"/>
    </location>
</feature>
<dbReference type="AlphaFoldDB" id="K6XS83"/>
<dbReference type="eggNOG" id="COG3249">
    <property type="taxonomic scope" value="Bacteria"/>
</dbReference>
<keyword evidence="3" id="KW-1185">Reference proteome</keyword>
<name>K6XS83_9ALTE</name>
<evidence type="ECO:0000313" key="3">
    <source>
        <dbReference type="Proteomes" id="UP000006334"/>
    </source>
</evidence>
<dbReference type="OrthoDB" id="6195299at2"/>
<evidence type="ECO:0008006" key="4">
    <source>
        <dbReference type="Google" id="ProtNLM"/>
    </source>
</evidence>
<gene>
    <name evidence="2" type="ORF">GLIP_1913</name>
</gene>
<feature type="signal peptide" evidence="1">
    <location>
        <begin position="1"/>
        <end position="20"/>
    </location>
</feature>
<accession>K6XS83</accession>
<protein>
    <recommendedName>
        <fullName evidence="4">DUF2066 domain-containing protein</fullName>
    </recommendedName>
</protein>
<dbReference type="RefSeq" id="WP_008844357.1">
    <property type="nucleotide sequence ID" value="NZ_BAEN01000038.1"/>
</dbReference>
<evidence type="ECO:0000256" key="1">
    <source>
        <dbReference type="SAM" id="SignalP"/>
    </source>
</evidence>
<evidence type="ECO:0000313" key="2">
    <source>
        <dbReference type="EMBL" id="GAC14541.1"/>
    </source>
</evidence>
<dbReference type="STRING" id="1127673.GLIP_1913"/>
<dbReference type="Proteomes" id="UP000006334">
    <property type="component" value="Unassembled WGS sequence"/>
</dbReference>
<proteinExistence type="predicted"/>
<dbReference type="Pfam" id="PF09839">
    <property type="entry name" value="DUF2066"/>
    <property type="match status" value="1"/>
</dbReference>
<dbReference type="InterPro" id="IPR018642">
    <property type="entry name" value="DUF2066"/>
</dbReference>
<comment type="caution">
    <text evidence="2">The sequence shown here is derived from an EMBL/GenBank/DDBJ whole genome shotgun (WGS) entry which is preliminary data.</text>
</comment>
<dbReference type="EMBL" id="BAEN01000038">
    <property type="protein sequence ID" value="GAC14541.1"/>
    <property type="molecule type" value="Genomic_DNA"/>
</dbReference>
<reference evidence="2 3" key="1">
    <citation type="journal article" date="2017" name="Antonie Van Leeuwenhoek">
        <title>Rhizobium rhizosphaerae sp. nov., a novel species isolated from rice rhizosphere.</title>
        <authorList>
            <person name="Zhao J.J."/>
            <person name="Zhang J."/>
            <person name="Zhang R.J."/>
            <person name="Zhang C.W."/>
            <person name="Yin H.Q."/>
            <person name="Zhang X.X."/>
        </authorList>
    </citation>
    <scope>NUCLEOTIDE SEQUENCE [LARGE SCALE GENOMIC DNA]</scope>
    <source>
        <strain evidence="2 3">E3</strain>
    </source>
</reference>
<sequence length="368" mass="41167">MRSLLFIVLLLLVHSNGASAAVVEGLYNASVIVTDQSANAQKKAVKQALAEVLVKVSGNRALLADDEVKTYLNRAENILLSYAFESTPDGLLYKAEFDTNKVESLLRSTGFSIWGKHRPQTLIWLAMEEQGTNRRELVSDSTHAEVILAAKKAAAARGVDIAFPIMDLTDIQQVSVYDVWSSYTQNLVLASERYATEYVMSGRLYYRDEQPFSNQNEQQNESQNTPQQLDVWVVEWMITRKGVFDSGESSGETPEIAIKNAVDMFTDVLADKYAIEAISDNENNKTKVVIGNISSLTAYVEVLNFLTKLSVVVDVALVEQQGSLATFELELFGAEENLEEAFRLEDRLQRSLDDYGQPVQDKPYVWRP</sequence>